<dbReference type="WBParaSite" id="maker-unitig_37161-snap-gene-0.2-mRNA-1">
    <property type="protein sequence ID" value="maker-unitig_37161-snap-gene-0.2-mRNA-1"/>
    <property type="gene ID" value="maker-unitig_37161-snap-gene-0.2"/>
</dbReference>
<organism evidence="1 2">
    <name type="scientific">Macrostomum lignano</name>
    <dbReference type="NCBI Taxonomy" id="282301"/>
    <lineage>
        <taxon>Eukaryota</taxon>
        <taxon>Metazoa</taxon>
        <taxon>Spiralia</taxon>
        <taxon>Lophotrochozoa</taxon>
        <taxon>Platyhelminthes</taxon>
        <taxon>Rhabditophora</taxon>
        <taxon>Macrostomorpha</taxon>
        <taxon>Macrostomida</taxon>
        <taxon>Macrostomidae</taxon>
        <taxon>Macrostomum</taxon>
    </lineage>
</organism>
<proteinExistence type="predicted"/>
<dbReference type="AlphaFoldDB" id="A0A1I8FJA6"/>
<accession>A0A1I8FJA6</accession>
<name>A0A1I8FJA6_9PLAT</name>
<reference evidence="2" key="1">
    <citation type="submission" date="2016-11" db="UniProtKB">
        <authorList>
            <consortium name="WormBaseParasite"/>
        </authorList>
    </citation>
    <scope>IDENTIFICATION</scope>
</reference>
<sequence>MVRPPVLVARCLAGVAQLQSPAAAGRPHPPSLLVGHGALGLGQGTAATAMSDAPSRLIRSPSGGVNGVYGRRWASALATAGTLLADAGRLAGRPVSDTVGRRSLAWTPAVSIAVGCLLKRRRGLKQPGESARPPIFGCGCWAESVGDAGCRRRRCVARLASAAVTSGGAGEYLGALPVGADLRSRRSSPVRRAARPLRRLSNGRLRREVSHSEGSGSDIDAHRQGRFGQRVAATCLRREFLGMHSWKALSCVRDAGLLLIRRR</sequence>
<dbReference type="Proteomes" id="UP000095280">
    <property type="component" value="Unplaced"/>
</dbReference>
<keyword evidence="1" id="KW-1185">Reference proteome</keyword>
<evidence type="ECO:0000313" key="2">
    <source>
        <dbReference type="WBParaSite" id="maker-unitig_37161-snap-gene-0.2-mRNA-1"/>
    </source>
</evidence>
<protein>
    <submittedName>
        <fullName evidence="2">Secreted protein</fullName>
    </submittedName>
</protein>
<evidence type="ECO:0000313" key="1">
    <source>
        <dbReference type="Proteomes" id="UP000095280"/>
    </source>
</evidence>